<keyword evidence="4" id="KW-0456">Lyase</keyword>
<evidence type="ECO:0000313" key="5">
    <source>
        <dbReference type="EMBL" id="KKN67690.1"/>
    </source>
</evidence>
<organism evidence="5">
    <name type="scientific">marine sediment metagenome</name>
    <dbReference type="NCBI Taxonomy" id="412755"/>
    <lineage>
        <taxon>unclassified sequences</taxon>
        <taxon>metagenomes</taxon>
        <taxon>ecological metagenomes</taxon>
    </lineage>
</organism>
<comment type="caution">
    <text evidence="5">The sequence shown here is derived from an EMBL/GenBank/DDBJ whole genome shotgun (WGS) entry which is preliminary data.</text>
</comment>
<dbReference type="PANTHER" id="PTHR12589:SF7">
    <property type="entry name" value="6-PYRUVOYL TETRAHYDROBIOPTERIN SYNTHASE"/>
    <property type="match status" value="1"/>
</dbReference>
<dbReference type="GO" id="GO:0070497">
    <property type="term" value="F:6-carboxytetrahydropterin synthase activity"/>
    <property type="evidence" value="ECO:0007669"/>
    <property type="project" value="TreeGrafter"/>
</dbReference>
<comment type="cofactor">
    <cofactor evidence="1">
        <name>Zn(2+)</name>
        <dbReference type="ChEBI" id="CHEBI:29105"/>
    </cofactor>
</comment>
<dbReference type="Gene3D" id="3.30.479.10">
    <property type="entry name" value="6-pyruvoyl tetrahydropterin synthase/QueD"/>
    <property type="match status" value="1"/>
</dbReference>
<dbReference type="InterPro" id="IPR038418">
    <property type="entry name" value="6-PTP_synth/QueD_sf"/>
</dbReference>
<name>A0A0F9SFM0_9ZZZZ</name>
<dbReference type="NCBIfam" id="TIGR03367">
    <property type="entry name" value="queuosine_QueD"/>
    <property type="match status" value="1"/>
</dbReference>
<dbReference type="SUPFAM" id="SSF55620">
    <property type="entry name" value="Tetrahydrobiopterin biosynthesis enzymes-like"/>
    <property type="match status" value="1"/>
</dbReference>
<evidence type="ECO:0000256" key="2">
    <source>
        <dbReference type="ARBA" id="ARBA00022723"/>
    </source>
</evidence>
<dbReference type="PIRSF" id="PIRSF006113">
    <property type="entry name" value="PTP_synth"/>
    <property type="match status" value="1"/>
</dbReference>
<dbReference type="InterPro" id="IPR007115">
    <property type="entry name" value="6-PTP_synth/QueD"/>
</dbReference>
<dbReference type="AlphaFoldDB" id="A0A0F9SFM0"/>
<gene>
    <name evidence="5" type="ORF">LCGC14_0458340</name>
</gene>
<keyword evidence="3" id="KW-0862">Zinc</keyword>
<dbReference type="PANTHER" id="PTHR12589">
    <property type="entry name" value="PYRUVOYL TETRAHYDROBIOPTERIN SYNTHASE"/>
    <property type="match status" value="1"/>
</dbReference>
<evidence type="ECO:0008006" key="6">
    <source>
        <dbReference type="Google" id="ProtNLM"/>
    </source>
</evidence>
<dbReference type="EMBL" id="LAZR01000467">
    <property type="protein sequence ID" value="KKN67690.1"/>
    <property type="molecule type" value="Genomic_DNA"/>
</dbReference>
<sequence length="120" mass="13987">MIKIGKVFEFHAAHLLPNHEGNCKSLHGHSYKLLVEVRGDIKKEGSETGMIMDYGNLKKIVKKEVLDKYDHSNLNDYFENPTVEVMMDQMLYDLRRALPVRLTKVQLWETSTSYAEWTND</sequence>
<evidence type="ECO:0000256" key="4">
    <source>
        <dbReference type="ARBA" id="ARBA00023239"/>
    </source>
</evidence>
<keyword evidence="2" id="KW-0479">Metal-binding</keyword>
<proteinExistence type="predicted"/>
<evidence type="ECO:0000256" key="1">
    <source>
        <dbReference type="ARBA" id="ARBA00001947"/>
    </source>
</evidence>
<reference evidence="5" key="1">
    <citation type="journal article" date="2015" name="Nature">
        <title>Complex archaea that bridge the gap between prokaryotes and eukaryotes.</title>
        <authorList>
            <person name="Spang A."/>
            <person name="Saw J.H."/>
            <person name="Jorgensen S.L."/>
            <person name="Zaremba-Niedzwiedzka K."/>
            <person name="Martijn J."/>
            <person name="Lind A.E."/>
            <person name="van Eijk R."/>
            <person name="Schleper C."/>
            <person name="Guy L."/>
            <person name="Ettema T.J."/>
        </authorList>
    </citation>
    <scope>NUCLEOTIDE SEQUENCE</scope>
</reference>
<dbReference type="Pfam" id="PF01242">
    <property type="entry name" value="PTPS"/>
    <property type="match status" value="1"/>
</dbReference>
<dbReference type="GO" id="GO:0046872">
    <property type="term" value="F:metal ion binding"/>
    <property type="evidence" value="ECO:0007669"/>
    <property type="project" value="UniProtKB-KW"/>
</dbReference>
<evidence type="ECO:0000256" key="3">
    <source>
        <dbReference type="ARBA" id="ARBA00022833"/>
    </source>
</evidence>
<accession>A0A0F9SFM0</accession>
<protein>
    <recommendedName>
        <fullName evidence="6">6-pyruvoyl tetrahydrobiopterin synthase</fullName>
    </recommendedName>
</protein>